<keyword evidence="2" id="KW-0732">Signal</keyword>
<dbReference type="Proteomes" id="UP000235023">
    <property type="component" value="Unassembled WGS sequence"/>
</dbReference>
<feature type="compositionally biased region" description="Basic and acidic residues" evidence="1">
    <location>
        <begin position="106"/>
        <end position="125"/>
    </location>
</feature>
<proteinExistence type="predicted"/>
<reference evidence="4" key="1">
    <citation type="submission" date="2017-12" db="EMBL/GenBank/DDBJ databases">
        <authorList>
            <consortium name="DOE Joint Genome Institute"/>
            <person name="Mondo S.J."/>
            <person name="Kjaerbolling I."/>
            <person name="Vesth T.C."/>
            <person name="Frisvad J.C."/>
            <person name="Nybo J.L."/>
            <person name="Theobald S."/>
            <person name="Kuo A."/>
            <person name="Bowyer P."/>
            <person name="Matsuda Y."/>
            <person name="Lyhne E.K."/>
            <person name="Kogle M.E."/>
            <person name="Clum A."/>
            <person name="Lipzen A."/>
            <person name="Salamov A."/>
            <person name="Ngan C.Y."/>
            <person name="Daum C."/>
            <person name="Chiniquy J."/>
            <person name="Barry K."/>
            <person name="LaButti K."/>
            <person name="Haridas S."/>
            <person name="Simmons B.A."/>
            <person name="Magnuson J.K."/>
            <person name="Mortensen U.H."/>
            <person name="Larsen T.O."/>
            <person name="Grigoriev I.V."/>
            <person name="Baker S.E."/>
            <person name="Andersen M.R."/>
            <person name="Nordberg H.P."/>
            <person name="Cantor M.N."/>
            <person name="Hua S.X."/>
        </authorList>
    </citation>
    <scope>NUCLEOTIDE SEQUENCE [LARGE SCALE GENOMIC DNA]</scope>
    <source>
        <strain evidence="4">IBT 19404</strain>
    </source>
</reference>
<dbReference type="AlphaFoldDB" id="A0A2J5I8X9"/>
<sequence>MRFLPIAVVGLASVATAAELKSWDDIVGDIPTCIKKCMNDFYTDSGVEKECGAPDKASIDCLCQPASYKLVSSTLSSVDDLQDCLKDSCSEKDLTDSIDKINAMGERAEDFQDQCEKRADSKDDDSKDDDSKDDSDKKDDSDSKDDSDNKDDADSNGAASLLPCMSKTMLAVGAILVPVVL</sequence>
<name>A0A2J5I8X9_9EURO</name>
<organism evidence="3 4">
    <name type="scientific">Aspergillus taichungensis</name>
    <dbReference type="NCBI Taxonomy" id="482145"/>
    <lineage>
        <taxon>Eukaryota</taxon>
        <taxon>Fungi</taxon>
        <taxon>Dikarya</taxon>
        <taxon>Ascomycota</taxon>
        <taxon>Pezizomycotina</taxon>
        <taxon>Eurotiomycetes</taxon>
        <taxon>Eurotiomycetidae</taxon>
        <taxon>Eurotiales</taxon>
        <taxon>Aspergillaceae</taxon>
        <taxon>Aspergillus</taxon>
        <taxon>Aspergillus subgen. Circumdati</taxon>
    </lineage>
</organism>
<feature type="signal peptide" evidence="2">
    <location>
        <begin position="1"/>
        <end position="17"/>
    </location>
</feature>
<gene>
    <name evidence="3" type="ORF">BDW42DRAFT_190087</name>
</gene>
<evidence type="ECO:0008006" key="5">
    <source>
        <dbReference type="Google" id="ProtNLM"/>
    </source>
</evidence>
<dbReference type="OrthoDB" id="4503746at2759"/>
<feature type="compositionally biased region" description="Basic and acidic residues" evidence="1">
    <location>
        <begin position="134"/>
        <end position="153"/>
    </location>
</feature>
<keyword evidence="4" id="KW-1185">Reference proteome</keyword>
<feature type="chain" id="PRO_5014372458" description="Extracellular membrane protein CFEM domain-containing protein" evidence="2">
    <location>
        <begin position="18"/>
        <end position="181"/>
    </location>
</feature>
<evidence type="ECO:0000256" key="2">
    <source>
        <dbReference type="SAM" id="SignalP"/>
    </source>
</evidence>
<protein>
    <recommendedName>
        <fullName evidence="5">Extracellular membrane protein CFEM domain-containing protein</fullName>
    </recommendedName>
</protein>
<dbReference type="EMBL" id="KZ559498">
    <property type="protein sequence ID" value="PLN86501.1"/>
    <property type="molecule type" value="Genomic_DNA"/>
</dbReference>
<accession>A0A2J5I8X9</accession>
<evidence type="ECO:0000313" key="3">
    <source>
        <dbReference type="EMBL" id="PLN86501.1"/>
    </source>
</evidence>
<feature type="region of interest" description="Disordered" evidence="1">
    <location>
        <begin position="103"/>
        <end position="160"/>
    </location>
</feature>
<evidence type="ECO:0000256" key="1">
    <source>
        <dbReference type="SAM" id="MobiDB-lite"/>
    </source>
</evidence>
<evidence type="ECO:0000313" key="4">
    <source>
        <dbReference type="Proteomes" id="UP000235023"/>
    </source>
</evidence>